<dbReference type="EMBL" id="PUUL01000037">
    <property type="protein sequence ID" value="RXD54931.1"/>
    <property type="molecule type" value="Genomic_DNA"/>
</dbReference>
<sequence length="91" mass="9800">MKRVAYTTLLTFVAALSGCKDEQPVQTVTWYKEHAPERATMLADCRANAGQAAASANCINAEKADAETETAKRGHLQLDAGEFAKELKGSK</sequence>
<dbReference type="KEGG" id="xpe:BJD13_23995"/>
<evidence type="ECO:0000313" key="3">
    <source>
        <dbReference type="EMBL" id="RXD54931.1"/>
    </source>
</evidence>
<name>A0A0G8Y4S4_XANPE</name>
<reference evidence="3 5" key="2">
    <citation type="submission" date="2018-02" db="EMBL/GenBank/DDBJ databases">
        <title>Characterization of Xanthomonas diversity in transplant houses and field plants.</title>
        <authorList>
            <person name="Abrahamian P."/>
            <person name="Timilsina S."/>
            <person name="Minsavage G.V."/>
            <person name="Goss E.M."/>
            <person name="Jones J.B."/>
            <person name="Vallad G.E."/>
        </authorList>
    </citation>
    <scope>NUCLEOTIDE SEQUENCE [LARGE SCALE GENOMIC DNA]</scope>
    <source>
        <strain evidence="3 5">GEV2132</strain>
    </source>
</reference>
<dbReference type="Proteomes" id="UP000289372">
    <property type="component" value="Unassembled WGS sequence"/>
</dbReference>
<dbReference type="Proteomes" id="UP000035369">
    <property type="component" value="Unassembled WGS sequence"/>
</dbReference>
<dbReference type="GeneID" id="61780157"/>
<dbReference type="Proteomes" id="UP000471082">
    <property type="component" value="Unassembled WGS sequence"/>
</dbReference>
<accession>A0A0G8Y4S4</accession>
<evidence type="ECO:0000313" key="2">
    <source>
        <dbReference type="EMBL" id="NEL77378.1"/>
    </source>
</evidence>
<organism evidence="2 6">
    <name type="scientific">Xanthomonas perforans</name>
    <dbReference type="NCBI Taxonomy" id="442694"/>
    <lineage>
        <taxon>Bacteria</taxon>
        <taxon>Pseudomonadati</taxon>
        <taxon>Pseudomonadota</taxon>
        <taxon>Gammaproteobacteria</taxon>
        <taxon>Lysobacterales</taxon>
        <taxon>Lysobacteraceae</taxon>
        <taxon>Xanthomonas</taxon>
    </lineage>
</organism>
<keyword evidence="2" id="KW-0449">Lipoprotein</keyword>
<protein>
    <submittedName>
        <fullName evidence="1">Conjugal transfer protein TraG</fullName>
    </submittedName>
    <submittedName>
        <fullName evidence="2">EexN family lipoprotein</fullName>
    </submittedName>
</protein>
<comment type="caution">
    <text evidence="2">The sequence shown here is derived from an EMBL/GenBank/DDBJ whole genome shotgun (WGS) entry which is preliminary data.</text>
</comment>
<dbReference type="AlphaFoldDB" id="A0A0G8Y4S4"/>
<dbReference type="NCBIfam" id="NF033894">
    <property type="entry name" value="Eex_IncN"/>
    <property type="match status" value="1"/>
</dbReference>
<dbReference type="EMBL" id="JAAGYU010000062">
    <property type="protein sequence ID" value="NEL77378.1"/>
    <property type="molecule type" value="Genomic_DNA"/>
</dbReference>
<keyword evidence="4" id="KW-1185">Reference proteome</keyword>
<reference evidence="1 4" key="1">
    <citation type="submission" date="2015-02" db="EMBL/GenBank/DDBJ databases">
        <title>Whole genome sequencing of multiple isolates of three species of pepper and tomato-infecting xanthomonads reveals genetic diversity in field strains and pinpoints effectors responsible for host specificity.</title>
        <authorList>
            <person name="Schwartz A."/>
            <person name="Dahlbeck D."/>
            <person name="Staskawicz B."/>
            <person name="Bart R."/>
            <person name="Potnis N."/>
            <person name="Minsavage G."/>
            <person name="Timilsina S."/>
            <person name="Goss E."/>
            <person name="Jones J."/>
            <person name="Vallad G."/>
            <person name="Barak J."/>
            <person name="Miller S."/>
            <person name="Ritchie D."/>
            <person name="Martins J.Jr."/>
            <person name="Patane J.S."/>
            <person name="Setubal J.C."/>
        </authorList>
    </citation>
    <scope>NUCLEOTIDE SEQUENCE [LARGE SCALE GENOMIC DNA]</scope>
    <source>
        <strain evidence="1 4">Xp3-15</strain>
    </source>
</reference>
<evidence type="ECO:0000313" key="4">
    <source>
        <dbReference type="Proteomes" id="UP000035369"/>
    </source>
</evidence>
<dbReference type="RefSeq" id="WP_017160589.1">
    <property type="nucleotide sequence ID" value="NZ_CP018476.1"/>
</dbReference>
<evidence type="ECO:0000313" key="1">
    <source>
        <dbReference type="EMBL" id="KLC00826.1"/>
    </source>
</evidence>
<dbReference type="EMBL" id="JZUY01000078">
    <property type="protein sequence ID" value="KLC00826.1"/>
    <property type="molecule type" value="Genomic_DNA"/>
</dbReference>
<gene>
    <name evidence="3" type="ORF">DB769_07770</name>
    <name evidence="2" type="ORF">G3W61_14145</name>
    <name evidence="1" type="ORF">XP315_23570</name>
</gene>
<evidence type="ECO:0000313" key="5">
    <source>
        <dbReference type="Proteomes" id="UP000289372"/>
    </source>
</evidence>
<evidence type="ECO:0000313" key="6">
    <source>
        <dbReference type="Proteomes" id="UP000471082"/>
    </source>
</evidence>
<proteinExistence type="predicted"/>
<dbReference type="PROSITE" id="PS51257">
    <property type="entry name" value="PROKAR_LIPOPROTEIN"/>
    <property type="match status" value="1"/>
</dbReference>
<dbReference type="InterPro" id="IPR047937">
    <property type="entry name" value="Eex_IncN-like"/>
</dbReference>
<reference evidence="2 6" key="3">
    <citation type="submission" date="2019-11" db="EMBL/GenBank/DDBJ databases">
        <title>Genome-resolved metagenomics to study the prevalence of co-infection and intraspecific heterogeneity among plant pathogen metapopulations.</title>
        <authorList>
            <person name="Newberry E."/>
            <person name="Bhandari R."/>
            <person name="Kemble J."/>
            <person name="Sikora E."/>
            <person name="Potnis N."/>
        </authorList>
    </citation>
    <scope>NUCLEOTIDE SEQUENCE [LARGE SCALE GENOMIC DNA]</scope>
    <source>
        <strain evidence="2">Xp_Tom_Tuscaloosa_18b</strain>
    </source>
</reference>